<evidence type="ECO:0000313" key="21">
    <source>
        <dbReference type="Proteomes" id="UP000257109"/>
    </source>
</evidence>
<dbReference type="InterPro" id="IPR036163">
    <property type="entry name" value="HMA_dom_sf"/>
</dbReference>
<dbReference type="NCBIfam" id="TIGR01525">
    <property type="entry name" value="ATPase-IB_hvy"/>
    <property type="match status" value="1"/>
</dbReference>
<evidence type="ECO:0000256" key="2">
    <source>
        <dbReference type="ARBA" id="ARBA00004479"/>
    </source>
</evidence>
<dbReference type="Pfam" id="PF00702">
    <property type="entry name" value="Hydrolase"/>
    <property type="match status" value="1"/>
</dbReference>
<feature type="domain" description="Protein kinase" evidence="18">
    <location>
        <begin position="896"/>
        <end position="1170"/>
    </location>
</feature>
<dbReference type="InterPro" id="IPR036412">
    <property type="entry name" value="HAD-like_sf"/>
</dbReference>
<dbReference type="Gene3D" id="3.40.1110.10">
    <property type="entry name" value="Calcium-transporting ATPase, cytoplasmic domain N"/>
    <property type="match status" value="1"/>
</dbReference>
<dbReference type="PROSITE" id="PS00108">
    <property type="entry name" value="PROTEIN_KINASE_ST"/>
    <property type="match status" value="1"/>
</dbReference>
<dbReference type="AlphaFoldDB" id="A0A371HX36"/>
<dbReference type="NCBIfam" id="TIGR01512">
    <property type="entry name" value="ATPase-IB2_Cd"/>
    <property type="match status" value="1"/>
</dbReference>
<dbReference type="SUPFAM" id="SSF81653">
    <property type="entry name" value="Calcium ATPase, transduction domain A"/>
    <property type="match status" value="1"/>
</dbReference>
<dbReference type="FunFam" id="2.70.150.10:FF:000002">
    <property type="entry name" value="Copper-transporting ATPase 1, putative"/>
    <property type="match status" value="1"/>
</dbReference>
<dbReference type="InterPro" id="IPR023299">
    <property type="entry name" value="ATPase_P-typ_cyto_dom_N"/>
</dbReference>
<dbReference type="PROSITE" id="PS00107">
    <property type="entry name" value="PROTEIN_KINASE_ATP"/>
    <property type="match status" value="1"/>
</dbReference>
<dbReference type="SUPFAM" id="SSF56784">
    <property type="entry name" value="HAD-like"/>
    <property type="match status" value="1"/>
</dbReference>
<feature type="transmembrane region" description="Helical" evidence="17">
    <location>
        <begin position="645"/>
        <end position="664"/>
    </location>
</feature>
<gene>
    <name evidence="20" type="primary">HMA2</name>
    <name evidence="20" type="ORF">CR513_08540</name>
</gene>
<dbReference type="PANTHER" id="PTHR48085">
    <property type="entry name" value="CADMIUM/ZINC-TRANSPORTING ATPASE HMA2-RELATED"/>
    <property type="match status" value="1"/>
</dbReference>
<keyword evidence="4" id="KW-0723">Serine/threonine-protein kinase</keyword>
<evidence type="ECO:0000256" key="1">
    <source>
        <dbReference type="ARBA" id="ARBA00004141"/>
    </source>
</evidence>
<dbReference type="PROSITE" id="PS50011">
    <property type="entry name" value="PROTEIN_KINASE_DOM"/>
    <property type="match status" value="1"/>
</dbReference>
<dbReference type="GO" id="GO:0016020">
    <property type="term" value="C:membrane"/>
    <property type="evidence" value="ECO:0007669"/>
    <property type="project" value="UniProtKB-SubCell"/>
</dbReference>
<evidence type="ECO:0000256" key="10">
    <source>
        <dbReference type="ARBA" id="ARBA00022777"/>
    </source>
</evidence>
<keyword evidence="15" id="KW-0325">Glycoprotein</keyword>
<dbReference type="Pfam" id="PF00122">
    <property type="entry name" value="E1-E2_ATPase"/>
    <property type="match status" value="1"/>
</dbReference>
<dbReference type="InterPro" id="IPR008250">
    <property type="entry name" value="ATPase_P-typ_transduc_dom_A_sf"/>
</dbReference>
<feature type="transmembrane region" description="Helical" evidence="17">
    <location>
        <begin position="338"/>
        <end position="362"/>
    </location>
</feature>
<dbReference type="InterPro" id="IPR017441">
    <property type="entry name" value="Protein_kinase_ATP_BS"/>
</dbReference>
<dbReference type="InterPro" id="IPR044492">
    <property type="entry name" value="P_typ_ATPase_HD_dom"/>
</dbReference>
<dbReference type="SFLD" id="SFLDF00027">
    <property type="entry name" value="p-type_atpase"/>
    <property type="match status" value="1"/>
</dbReference>
<dbReference type="InterPro" id="IPR001245">
    <property type="entry name" value="Ser-Thr/Tyr_kinase_cat_dom"/>
</dbReference>
<comment type="subcellular location">
    <subcellularLocation>
        <location evidence="1">Membrane</location>
        <topology evidence="1">Multi-pass membrane protein</topology>
    </subcellularLocation>
    <subcellularLocation>
        <location evidence="2">Membrane</location>
        <topology evidence="2">Single-pass type I membrane protein</topology>
    </subcellularLocation>
</comment>
<dbReference type="EMBL" id="QJKJ01001486">
    <property type="protein sequence ID" value="RDY07357.1"/>
    <property type="molecule type" value="Genomic_DNA"/>
</dbReference>
<name>A0A371HX36_MUCPR</name>
<evidence type="ECO:0000256" key="9">
    <source>
        <dbReference type="ARBA" id="ARBA00022741"/>
    </source>
</evidence>
<keyword evidence="9 16" id="KW-0547">Nucleotide-binding</keyword>
<organism evidence="20 21">
    <name type="scientific">Mucuna pruriens</name>
    <name type="common">Velvet bean</name>
    <name type="synonym">Dolichos pruriens</name>
    <dbReference type="NCBI Taxonomy" id="157652"/>
    <lineage>
        <taxon>Eukaryota</taxon>
        <taxon>Viridiplantae</taxon>
        <taxon>Streptophyta</taxon>
        <taxon>Embryophyta</taxon>
        <taxon>Tracheophyta</taxon>
        <taxon>Spermatophyta</taxon>
        <taxon>Magnoliopsida</taxon>
        <taxon>eudicotyledons</taxon>
        <taxon>Gunneridae</taxon>
        <taxon>Pentapetalae</taxon>
        <taxon>rosids</taxon>
        <taxon>fabids</taxon>
        <taxon>Fabales</taxon>
        <taxon>Fabaceae</taxon>
        <taxon>Papilionoideae</taxon>
        <taxon>50 kb inversion clade</taxon>
        <taxon>NPAAA clade</taxon>
        <taxon>indigoferoid/millettioid clade</taxon>
        <taxon>Phaseoleae</taxon>
        <taxon>Mucuna</taxon>
    </lineage>
</organism>
<comment type="caution">
    <text evidence="20">The sequence shown here is derived from an EMBL/GenBank/DDBJ whole genome shotgun (WGS) entry which is preliminary data.</text>
</comment>
<dbReference type="OrthoDB" id="432719at2759"/>
<keyword evidence="6 17" id="KW-0812">Transmembrane</keyword>
<evidence type="ECO:0000256" key="13">
    <source>
        <dbReference type="ARBA" id="ARBA00022989"/>
    </source>
</evidence>
<keyword evidence="21" id="KW-1185">Reference proteome</keyword>
<keyword evidence="13 17" id="KW-1133">Transmembrane helix</keyword>
<feature type="transmembrane region" description="Helical" evidence="17">
    <location>
        <begin position="88"/>
        <end position="106"/>
    </location>
</feature>
<dbReference type="InterPro" id="IPR051014">
    <property type="entry name" value="Cation_Transport_ATPase_IB"/>
</dbReference>
<dbReference type="InterPro" id="IPR018303">
    <property type="entry name" value="ATPase_P-typ_P_site"/>
</dbReference>
<dbReference type="InterPro" id="IPR006121">
    <property type="entry name" value="HMA_dom"/>
</dbReference>
<dbReference type="InterPro" id="IPR008271">
    <property type="entry name" value="Ser/Thr_kinase_AS"/>
</dbReference>
<dbReference type="SUPFAM" id="SSF56112">
    <property type="entry name" value="Protein kinase-like (PK-like)"/>
    <property type="match status" value="1"/>
</dbReference>
<keyword evidence="5" id="KW-0808">Transferase</keyword>
<proteinExistence type="inferred from homology"/>
<dbReference type="GO" id="GO:0046872">
    <property type="term" value="F:metal ion binding"/>
    <property type="evidence" value="ECO:0007669"/>
    <property type="project" value="UniProtKB-KW"/>
</dbReference>
<protein>
    <submittedName>
        <fullName evidence="20">Cadmium/zinc-transporting ATPase HMA2</fullName>
    </submittedName>
</protein>
<evidence type="ECO:0000256" key="5">
    <source>
        <dbReference type="ARBA" id="ARBA00022679"/>
    </source>
</evidence>
<comment type="similarity">
    <text evidence="3 17">Belongs to the cation transport ATPase (P-type) (TC 3.A.3) family. Type IB subfamily.</text>
</comment>
<dbReference type="GO" id="GO:0004674">
    <property type="term" value="F:protein serine/threonine kinase activity"/>
    <property type="evidence" value="ECO:0007669"/>
    <property type="project" value="UniProtKB-KW"/>
</dbReference>
<dbReference type="NCBIfam" id="TIGR01494">
    <property type="entry name" value="ATPase_P-type"/>
    <property type="match status" value="1"/>
</dbReference>
<dbReference type="Gene3D" id="1.10.510.10">
    <property type="entry name" value="Transferase(Phosphotransferase) domain 1"/>
    <property type="match status" value="1"/>
</dbReference>
<dbReference type="GO" id="GO:0016887">
    <property type="term" value="F:ATP hydrolysis activity"/>
    <property type="evidence" value="ECO:0007669"/>
    <property type="project" value="InterPro"/>
</dbReference>
<evidence type="ECO:0000256" key="11">
    <source>
        <dbReference type="ARBA" id="ARBA00022840"/>
    </source>
</evidence>
<dbReference type="SUPFAM" id="SSF81665">
    <property type="entry name" value="Calcium ATPase, transmembrane domain M"/>
    <property type="match status" value="1"/>
</dbReference>
<dbReference type="InterPro" id="IPR023214">
    <property type="entry name" value="HAD_sf"/>
</dbReference>
<evidence type="ECO:0000256" key="7">
    <source>
        <dbReference type="ARBA" id="ARBA00022723"/>
    </source>
</evidence>
<evidence type="ECO:0000313" key="20">
    <source>
        <dbReference type="EMBL" id="RDY07357.1"/>
    </source>
</evidence>
<dbReference type="Gene3D" id="3.30.70.100">
    <property type="match status" value="1"/>
</dbReference>
<keyword evidence="7 17" id="KW-0479">Metal-binding</keyword>
<feature type="binding site" evidence="16">
    <location>
        <position position="924"/>
    </location>
    <ligand>
        <name>ATP</name>
        <dbReference type="ChEBI" id="CHEBI:30616"/>
    </ligand>
</feature>
<dbReference type="FunFam" id="3.30.200.20:FF:000178">
    <property type="entry name" value="serine/threonine-protein kinase PBS1-like"/>
    <property type="match status" value="1"/>
</dbReference>
<dbReference type="CDD" id="cd00371">
    <property type="entry name" value="HMA"/>
    <property type="match status" value="1"/>
</dbReference>
<dbReference type="SMART" id="SM00220">
    <property type="entry name" value="S_TKc"/>
    <property type="match status" value="1"/>
</dbReference>
<dbReference type="PRINTS" id="PR00119">
    <property type="entry name" value="CATATPASE"/>
</dbReference>
<dbReference type="InterPro" id="IPR001757">
    <property type="entry name" value="P_typ_ATPase"/>
</dbReference>
<accession>A0A371HX36</accession>
<evidence type="ECO:0000256" key="4">
    <source>
        <dbReference type="ARBA" id="ARBA00022527"/>
    </source>
</evidence>
<dbReference type="GO" id="GO:0019829">
    <property type="term" value="F:ATPase-coupled monoatomic cation transmembrane transporter activity"/>
    <property type="evidence" value="ECO:0007669"/>
    <property type="project" value="InterPro"/>
</dbReference>
<evidence type="ECO:0000259" key="18">
    <source>
        <dbReference type="PROSITE" id="PS50011"/>
    </source>
</evidence>
<dbReference type="PROSITE" id="PS01229">
    <property type="entry name" value="COF_2"/>
    <property type="match status" value="1"/>
</dbReference>
<dbReference type="Proteomes" id="UP000257109">
    <property type="component" value="Unassembled WGS sequence"/>
</dbReference>
<dbReference type="InterPro" id="IPR027256">
    <property type="entry name" value="P-typ_ATPase_IB"/>
</dbReference>
<dbReference type="InterPro" id="IPR011009">
    <property type="entry name" value="Kinase-like_dom_sf"/>
</dbReference>
<dbReference type="InterPro" id="IPR059000">
    <property type="entry name" value="ATPase_P-type_domA"/>
</dbReference>
<evidence type="ECO:0000256" key="8">
    <source>
        <dbReference type="ARBA" id="ARBA00022729"/>
    </source>
</evidence>
<evidence type="ECO:0000256" key="16">
    <source>
        <dbReference type="PROSITE-ProRule" id="PRU10141"/>
    </source>
</evidence>
<evidence type="ECO:0000256" key="17">
    <source>
        <dbReference type="RuleBase" id="RU362081"/>
    </source>
</evidence>
<keyword evidence="10" id="KW-0418">Kinase</keyword>
<keyword evidence="14 17" id="KW-0472">Membrane</keyword>
<dbReference type="PROSITE" id="PS00154">
    <property type="entry name" value="ATPASE_E1_E2"/>
    <property type="match status" value="1"/>
</dbReference>
<feature type="domain" description="HMA" evidence="19">
    <location>
        <begin position="6"/>
        <end position="72"/>
    </location>
</feature>
<sequence length="1233" mass="135059">MVEDVKRSSFEVLGMCCATEAALVERIVKPLKGVKDVSVIVPTRTVTVIHDVLLISESQIADALNAARLEASLRLQGEADNEKKRPDLTTMVCGLLLALSFLKYIYDPLGWLALGSVVIGFPKVLLRAIASIKALTLNINILVLLAVCGTAALQDFWEAGVIIFLFSIAQWLETRATHKAMVAMSSLTSMAPQKAVIAETGERVDVNDVKINTILVVKAGDAIPLDGIVVEGKCEVDEKMLTGESLPVTKELDSVVWAGTINVNGYISMKTTVLAKDTVVARMSKLVEEASSRKSRTQRFIDNFAKYYIPAVVLISASIAVVPAVLEVPDIKPWLHLAIVVLLSACPCALILSTPVAIFCALTKAAISGLLLKGGDYIETLSGIKTVAFDKTGTITRGEFTVTDFSVVVDDASIETLLYWVSSIESKSSHPMAAALVEYGMSHSIKPIPENVATFQNFPGEGVFGTIDGKDIYIGNRRIGARAGCERVDCHLQLQSHEISTLKQNCGATLVGVLSLADTCRSGALEAIEELKLLGVRSVMLTGDSTHAAMYVQSQLNHALDIVHAELLPADKAVIIENFKKDGLTAMIGDGMNDAPALATADIGISMGISGSALANETGNAILMSNDIRKIPEAIRLARKTTRKLIENVIISIGFKSAILALAIAGYPIVWLAVLTDVGTCLLVILNSMLILQEKPTYERESTSSKYGSFLEDMTISLLDKQSSSNEKKPLLTAEKCGKDCCKNATYGVATTSKNESSGLRKKSSLKGNQNNGNLVSIEVHIVKPCNDCCQVQFNTEKCVTEIKDKSMDISVLCGGTSEIPMCCKNSCCNDIVIIVKISFFFWILPECIKRSGGRSSFEHTADKQFMTLTMDKFLNDMEREKPIRFTDQQLRIATDNYSYLLGSGGFGAVYKGSFSNGTNIAVKVLRGSSDKRIDEQFMAEVGTIGKIHHFNLVRLYGFCFERHLRALVYEYMVNGALENYLFHENKTLSFEKLHEIAVGTARGISYLHEECQQRIIHYDIKPGNILLDRNLCPKVADFGLAKLCNRDNTHITMTGGRGTPGYAAPELWMPFPVTHKCDVYSFGMLLFEIIGRRRNHNENLPESQVWFPMLVWKRFDAEEVGDLISACGIEDQSREIAERIVKVALSCVQYRPESRPIMSVVVKMLEGFIEIPKPQNPFQHLNDWSSTTHPVQASQIDTDPSICSDSSAMTTKSVYVRATPVMTKYEIELAST</sequence>
<reference evidence="20" key="1">
    <citation type="submission" date="2018-05" db="EMBL/GenBank/DDBJ databases">
        <title>Draft genome of Mucuna pruriens seed.</title>
        <authorList>
            <person name="Nnadi N.E."/>
            <person name="Vos R."/>
            <person name="Hasami M.H."/>
            <person name="Devisetty U.K."/>
            <person name="Aguiy J.C."/>
        </authorList>
    </citation>
    <scope>NUCLEOTIDE SEQUENCE [LARGE SCALE GENOMIC DNA]</scope>
    <source>
        <strain evidence="20">JCA_2017</strain>
    </source>
</reference>
<dbReference type="FunFam" id="1.10.510.10:FF:000590">
    <property type="entry name" value="PR5-like receptor kinase"/>
    <property type="match status" value="1"/>
</dbReference>
<dbReference type="InterPro" id="IPR000719">
    <property type="entry name" value="Prot_kinase_dom"/>
</dbReference>
<dbReference type="GO" id="GO:0005524">
    <property type="term" value="F:ATP binding"/>
    <property type="evidence" value="ECO:0007669"/>
    <property type="project" value="UniProtKB-UniRule"/>
</dbReference>
<dbReference type="SFLD" id="SFLDS00003">
    <property type="entry name" value="Haloacid_Dehalogenase"/>
    <property type="match status" value="1"/>
</dbReference>
<evidence type="ECO:0000256" key="15">
    <source>
        <dbReference type="ARBA" id="ARBA00023180"/>
    </source>
</evidence>
<evidence type="ECO:0000256" key="6">
    <source>
        <dbReference type="ARBA" id="ARBA00022692"/>
    </source>
</evidence>
<dbReference type="CDD" id="cd02079">
    <property type="entry name" value="P-type_ATPase_HM"/>
    <property type="match status" value="1"/>
</dbReference>
<dbReference type="PROSITE" id="PS50846">
    <property type="entry name" value="HMA_2"/>
    <property type="match status" value="1"/>
</dbReference>
<keyword evidence="8" id="KW-0732">Signal</keyword>
<evidence type="ECO:0000256" key="3">
    <source>
        <dbReference type="ARBA" id="ARBA00006024"/>
    </source>
</evidence>
<keyword evidence="11 16" id="KW-0067">ATP-binding</keyword>
<dbReference type="Gene3D" id="2.70.150.10">
    <property type="entry name" value="Calcium-transporting ATPase, cytoplasmic transduction domain A"/>
    <property type="match status" value="1"/>
</dbReference>
<dbReference type="InterPro" id="IPR023298">
    <property type="entry name" value="ATPase_P-typ_TM_dom_sf"/>
</dbReference>
<evidence type="ECO:0000256" key="12">
    <source>
        <dbReference type="ARBA" id="ARBA00022967"/>
    </source>
</evidence>
<dbReference type="PANTHER" id="PTHR48085:SF3">
    <property type="entry name" value="INACTIVE CADMIUM_ZINC-TRANSPORTING ATPASE HMA3"/>
    <property type="match status" value="1"/>
</dbReference>
<dbReference type="SUPFAM" id="SSF55008">
    <property type="entry name" value="HMA, heavy metal-associated domain"/>
    <property type="match status" value="1"/>
</dbReference>
<dbReference type="STRING" id="157652.A0A371HX36"/>
<feature type="transmembrane region" description="Helical" evidence="17">
    <location>
        <begin position="307"/>
        <end position="326"/>
    </location>
</feature>
<evidence type="ECO:0000259" key="19">
    <source>
        <dbReference type="PROSITE" id="PS50846"/>
    </source>
</evidence>
<dbReference type="SFLD" id="SFLDG00002">
    <property type="entry name" value="C1.7:_P-type_atpase_like"/>
    <property type="match status" value="1"/>
</dbReference>
<dbReference type="Gene3D" id="3.40.50.1000">
    <property type="entry name" value="HAD superfamily/HAD-like"/>
    <property type="match status" value="1"/>
</dbReference>
<dbReference type="Pfam" id="PF07714">
    <property type="entry name" value="PK_Tyr_Ser-Thr"/>
    <property type="match status" value="1"/>
</dbReference>
<dbReference type="FunFam" id="3.40.1110.10:FF:000043">
    <property type="entry name" value="Putative cadmium/zinc-transporting ATPase 3"/>
    <property type="match status" value="1"/>
</dbReference>
<keyword evidence="12" id="KW-1278">Translocase</keyword>
<evidence type="ECO:0000256" key="14">
    <source>
        <dbReference type="ARBA" id="ARBA00023136"/>
    </source>
</evidence>
<dbReference type="Pfam" id="PF00403">
    <property type="entry name" value="HMA"/>
    <property type="match status" value="1"/>
</dbReference>
<dbReference type="Gene3D" id="3.30.200.20">
    <property type="entry name" value="Phosphorylase Kinase, domain 1"/>
    <property type="match status" value="1"/>
</dbReference>
<dbReference type="FunFam" id="3.30.70.100:FF:000022">
    <property type="entry name" value="Putative cadmium/zinc-transporting ATPase 3"/>
    <property type="match status" value="1"/>
</dbReference>